<name>A0A6G3QT84_9ACTN</name>
<gene>
    <name evidence="2" type="ORF">G3I53_11855</name>
</gene>
<evidence type="ECO:0000313" key="2">
    <source>
        <dbReference type="EMBL" id="NEA86713.1"/>
    </source>
</evidence>
<dbReference type="AlphaFoldDB" id="A0A6G3QT84"/>
<accession>A0A6G3QT84</accession>
<keyword evidence="1" id="KW-1133">Transmembrane helix</keyword>
<evidence type="ECO:0000256" key="1">
    <source>
        <dbReference type="SAM" id="Phobius"/>
    </source>
</evidence>
<feature type="transmembrane region" description="Helical" evidence="1">
    <location>
        <begin position="47"/>
        <end position="68"/>
    </location>
</feature>
<reference evidence="2" key="1">
    <citation type="submission" date="2020-01" db="EMBL/GenBank/DDBJ databases">
        <title>Insect and environment-associated Actinomycetes.</title>
        <authorList>
            <person name="Currrie C."/>
            <person name="Chevrette M."/>
            <person name="Carlson C."/>
            <person name="Stubbendieck R."/>
            <person name="Wendt-Pienkowski E."/>
        </authorList>
    </citation>
    <scope>NUCLEOTIDE SEQUENCE</scope>
    <source>
        <strain evidence="2">SID14436</strain>
    </source>
</reference>
<organism evidence="2">
    <name type="scientific">Streptomyces sp. SID14436</name>
    <dbReference type="NCBI Taxonomy" id="2706070"/>
    <lineage>
        <taxon>Bacteria</taxon>
        <taxon>Bacillati</taxon>
        <taxon>Actinomycetota</taxon>
        <taxon>Actinomycetes</taxon>
        <taxon>Kitasatosporales</taxon>
        <taxon>Streptomycetaceae</taxon>
        <taxon>Streptomyces</taxon>
    </lineage>
</organism>
<proteinExistence type="predicted"/>
<dbReference type="PANTHER" id="PTHR42305:SF1">
    <property type="entry name" value="MEMBRANE PROTEIN RV1733C-RELATED"/>
    <property type="match status" value="1"/>
</dbReference>
<dbReference type="EMBL" id="JAAGMD010000328">
    <property type="protein sequence ID" value="NEA86713.1"/>
    <property type="molecule type" value="Genomic_DNA"/>
</dbReference>
<keyword evidence="1" id="KW-0472">Membrane</keyword>
<dbReference type="PANTHER" id="PTHR42305">
    <property type="entry name" value="MEMBRANE PROTEIN RV1733C-RELATED"/>
    <property type="match status" value="1"/>
</dbReference>
<comment type="caution">
    <text evidence="2">The sequence shown here is derived from an EMBL/GenBank/DDBJ whole genome shotgun (WGS) entry which is preliminary data.</text>
</comment>
<protein>
    <submittedName>
        <fullName evidence="2">Uncharacterized protein</fullName>
    </submittedName>
</protein>
<feature type="non-terminal residue" evidence="2">
    <location>
        <position position="1"/>
    </location>
</feature>
<keyword evidence="1" id="KW-0812">Transmembrane</keyword>
<dbReference type="InterPro" id="IPR039708">
    <property type="entry name" value="MT1774/Rv1733c-like"/>
</dbReference>
<sequence length="96" mass="10435">PDEGMREAVARVPATARPGDRVHVWFDSRGRNVPPPVDVASVWQHTAGVGGCAAGGTVAAVLLAHGAVRSVAMRRRLAEWERDWDRTGPEWTRRGV</sequence>